<keyword evidence="5" id="KW-0249">Electron transport</keyword>
<comment type="subcellular location">
    <subcellularLocation>
        <location evidence="1">Membrane</location>
        <topology evidence="1">Multi-pass membrane protein</topology>
    </subcellularLocation>
</comment>
<evidence type="ECO:0000256" key="4">
    <source>
        <dbReference type="ARBA" id="ARBA00022692"/>
    </source>
</evidence>
<evidence type="ECO:0000313" key="13">
    <source>
        <dbReference type="Proteomes" id="UP001138500"/>
    </source>
</evidence>
<comment type="similarity">
    <text evidence="2">Belongs to the ferric reductase (FRE) family.</text>
</comment>
<evidence type="ECO:0000313" key="12">
    <source>
        <dbReference type="EMBL" id="KAH9820438.1"/>
    </source>
</evidence>
<feature type="transmembrane region" description="Helical" evidence="10">
    <location>
        <begin position="126"/>
        <end position="149"/>
    </location>
</feature>
<evidence type="ECO:0000256" key="9">
    <source>
        <dbReference type="ARBA" id="ARBA00023136"/>
    </source>
</evidence>
<dbReference type="InterPro" id="IPR039261">
    <property type="entry name" value="FNR_nucleotide-bd"/>
</dbReference>
<dbReference type="CDD" id="cd06186">
    <property type="entry name" value="NOX_Duox_like_FAD_NADP"/>
    <property type="match status" value="1"/>
</dbReference>
<dbReference type="PANTHER" id="PTHR32361:SF3">
    <property type="entry name" value="REDUCTASE, PUTATIVE (AFU_ORTHOLOGUE AFUA_6G13750)-RELATED"/>
    <property type="match status" value="1"/>
</dbReference>
<keyword evidence="8" id="KW-0406">Ion transport</keyword>
<reference evidence="12 13" key="1">
    <citation type="journal article" date="2018" name="IMA Fungus">
        <title>IMA Genome-F 10: Nine draft genome sequences of Claviceps purpurea s.lat., including C. arundinis, C. humidiphila, and C. cf. spartinae, pseudomolecules for the pitch canker pathogen Fusarium circinatum, draft genome of Davidsoniella eucalypti, Grosmannia galeiformis, Quambalaria eucalypti, and Teratosphaeria destructans.</title>
        <authorList>
            <person name="Wingfield B.D."/>
            <person name="Liu M."/>
            <person name="Nguyen H.D."/>
            <person name="Lane F.A."/>
            <person name="Morgan S.W."/>
            <person name="De Vos L."/>
            <person name="Wilken P.M."/>
            <person name="Duong T.A."/>
            <person name="Aylward J."/>
            <person name="Coetzee M.P."/>
            <person name="Dadej K."/>
            <person name="De Beer Z.W."/>
            <person name="Findlay W."/>
            <person name="Havenga M."/>
            <person name="Kolarik M."/>
            <person name="Menzies J.G."/>
            <person name="Naidoo K."/>
            <person name="Pochopski O."/>
            <person name="Shoukouhi P."/>
            <person name="Santana Q.C."/>
            <person name="Seifert K.A."/>
            <person name="Soal N."/>
            <person name="Steenkamp E.T."/>
            <person name="Tatham C.T."/>
            <person name="van der Nest M.A."/>
            <person name="Wingfield M.J."/>
        </authorList>
    </citation>
    <scope>NUCLEOTIDE SEQUENCE [LARGE SCALE GENOMIC DNA]</scope>
    <source>
        <strain evidence="12">CMW44962</strain>
    </source>
</reference>
<keyword evidence="7" id="KW-0560">Oxidoreductase</keyword>
<dbReference type="GO" id="GO:0000293">
    <property type="term" value="F:ferric-chelate reductase activity"/>
    <property type="evidence" value="ECO:0007669"/>
    <property type="project" value="UniProtKB-ARBA"/>
</dbReference>
<evidence type="ECO:0000256" key="5">
    <source>
        <dbReference type="ARBA" id="ARBA00022982"/>
    </source>
</evidence>
<proteinExistence type="inferred from homology"/>
<evidence type="ECO:0000259" key="11">
    <source>
        <dbReference type="PROSITE" id="PS51384"/>
    </source>
</evidence>
<keyword evidence="6 10" id="KW-1133">Transmembrane helix</keyword>
<name>A0A9W7SKT4_9PEZI</name>
<dbReference type="SUPFAM" id="SSF52343">
    <property type="entry name" value="Ferredoxin reductase-like, C-terminal NADP-linked domain"/>
    <property type="match status" value="1"/>
</dbReference>
<evidence type="ECO:0000256" key="8">
    <source>
        <dbReference type="ARBA" id="ARBA00023065"/>
    </source>
</evidence>
<evidence type="ECO:0000256" key="1">
    <source>
        <dbReference type="ARBA" id="ARBA00004141"/>
    </source>
</evidence>
<reference evidence="12 13" key="2">
    <citation type="journal article" date="2021" name="Curr. Genet.">
        <title>Genetic response to nitrogen starvation in the aggressive Eucalyptus foliar pathogen Teratosphaeria destructans.</title>
        <authorList>
            <person name="Havenga M."/>
            <person name="Wingfield B.D."/>
            <person name="Wingfield M.J."/>
            <person name="Dreyer L.L."/>
            <person name="Roets F."/>
            <person name="Aylward J."/>
        </authorList>
    </citation>
    <scope>NUCLEOTIDE SEQUENCE [LARGE SCALE GENOMIC DNA]</scope>
    <source>
        <strain evidence="12">CMW44962</strain>
    </source>
</reference>
<dbReference type="InterPro" id="IPR013121">
    <property type="entry name" value="Fe_red_NAD-bd_6"/>
</dbReference>
<dbReference type="InterPro" id="IPR013130">
    <property type="entry name" value="Fe3_Rdtase_TM_dom"/>
</dbReference>
<dbReference type="InterPro" id="IPR051410">
    <property type="entry name" value="Ferric/Cupric_Reductase"/>
</dbReference>
<accession>A0A9W7SKT4</accession>
<keyword evidence="4 10" id="KW-0812">Transmembrane</keyword>
<dbReference type="PROSITE" id="PS51384">
    <property type="entry name" value="FAD_FR"/>
    <property type="match status" value="1"/>
</dbReference>
<dbReference type="Pfam" id="PF08022">
    <property type="entry name" value="FAD_binding_8"/>
    <property type="match status" value="1"/>
</dbReference>
<dbReference type="GO" id="GO:0005886">
    <property type="term" value="C:plasma membrane"/>
    <property type="evidence" value="ECO:0007669"/>
    <property type="project" value="TreeGrafter"/>
</dbReference>
<feature type="transmembrane region" description="Helical" evidence="10">
    <location>
        <begin position="250"/>
        <end position="273"/>
    </location>
</feature>
<comment type="caution">
    <text evidence="12">The sequence shown here is derived from an EMBL/GenBank/DDBJ whole genome shotgun (WGS) entry which is preliminary data.</text>
</comment>
<dbReference type="InterPro" id="IPR013112">
    <property type="entry name" value="FAD-bd_8"/>
</dbReference>
<dbReference type="InterPro" id="IPR017927">
    <property type="entry name" value="FAD-bd_FR_type"/>
</dbReference>
<evidence type="ECO:0000256" key="2">
    <source>
        <dbReference type="ARBA" id="ARBA00006278"/>
    </source>
</evidence>
<feature type="domain" description="FAD-binding FR-type" evidence="11">
    <location>
        <begin position="335"/>
        <end position="445"/>
    </location>
</feature>
<evidence type="ECO:0000256" key="7">
    <source>
        <dbReference type="ARBA" id="ARBA00023002"/>
    </source>
</evidence>
<gene>
    <name evidence="12" type="ORF">Tdes44962_MAKER05132</name>
</gene>
<feature type="transmembrane region" description="Helical" evidence="10">
    <location>
        <begin position="169"/>
        <end position="190"/>
    </location>
</feature>
<evidence type="ECO:0000256" key="6">
    <source>
        <dbReference type="ARBA" id="ARBA00022989"/>
    </source>
</evidence>
<evidence type="ECO:0000256" key="3">
    <source>
        <dbReference type="ARBA" id="ARBA00022448"/>
    </source>
</evidence>
<dbReference type="OrthoDB" id="167398at2759"/>
<dbReference type="Gene3D" id="3.40.50.80">
    <property type="entry name" value="Nucleotide-binding domain of ferredoxin-NADP reductase (FNR) module"/>
    <property type="match status" value="1"/>
</dbReference>
<keyword evidence="13" id="KW-1185">Reference proteome</keyword>
<dbReference type="Pfam" id="PF08030">
    <property type="entry name" value="NAD_binding_6"/>
    <property type="match status" value="1"/>
</dbReference>
<dbReference type="PANTHER" id="PTHR32361">
    <property type="entry name" value="FERRIC/CUPRIC REDUCTASE TRANSMEMBRANE COMPONENT"/>
    <property type="match status" value="1"/>
</dbReference>
<dbReference type="GO" id="GO:0006826">
    <property type="term" value="P:iron ion transport"/>
    <property type="evidence" value="ECO:0007669"/>
    <property type="project" value="TreeGrafter"/>
</dbReference>
<dbReference type="Proteomes" id="UP001138500">
    <property type="component" value="Unassembled WGS sequence"/>
</dbReference>
<protein>
    <submittedName>
        <fullName evidence="12">Ferric reductase FRE2</fullName>
    </submittedName>
</protein>
<keyword evidence="9 10" id="KW-0472">Membrane</keyword>
<feature type="transmembrane region" description="Helical" evidence="10">
    <location>
        <begin position="58"/>
        <end position="78"/>
    </location>
</feature>
<dbReference type="GO" id="GO:0006879">
    <property type="term" value="P:intracellular iron ion homeostasis"/>
    <property type="evidence" value="ECO:0007669"/>
    <property type="project" value="TreeGrafter"/>
</dbReference>
<organism evidence="12 13">
    <name type="scientific">Teratosphaeria destructans</name>
    <dbReference type="NCBI Taxonomy" id="418781"/>
    <lineage>
        <taxon>Eukaryota</taxon>
        <taxon>Fungi</taxon>
        <taxon>Dikarya</taxon>
        <taxon>Ascomycota</taxon>
        <taxon>Pezizomycotina</taxon>
        <taxon>Dothideomycetes</taxon>
        <taxon>Dothideomycetidae</taxon>
        <taxon>Mycosphaerellales</taxon>
        <taxon>Teratosphaeriaceae</taxon>
        <taxon>Teratosphaeria</taxon>
    </lineage>
</organism>
<keyword evidence="3" id="KW-0813">Transport</keyword>
<dbReference type="Pfam" id="PF01794">
    <property type="entry name" value="Ferric_reduct"/>
    <property type="match status" value="1"/>
</dbReference>
<dbReference type="AlphaFoldDB" id="A0A9W7SKT4"/>
<evidence type="ECO:0000256" key="10">
    <source>
        <dbReference type="SAM" id="Phobius"/>
    </source>
</evidence>
<sequence>MDLRHPRLLPRKHIQDHNEANTTEKHYFGYSSRVLPCRKDKGTCEYLDAIYHMQELHILYSWIFWAVLLAILVAWAMVRALRTTRRAGVARESLLDVVCERVGYAKRRWGIADVWRRWEGVSRLQALTLALLLAYLLIFTFVGIVYRIWITPIKGSNLHNTRTGGLGGLSDRLGVLAFALTPFAILLCMRESLLSQVTGIPYQYLNFLHRWTGRVIFLQSAVHTLGWTVVEGRLYQPQPLMYKELMEEQYIIFGVVAMFLLSLMLVLSADVVVERTGYGWFKVGHWSLAVLYLGACWGHWEKLWCWIMPALVLVAVDQVLQWGRSAYLHFRPSAAGGFRCAEAKISVFSSSDEGEVVRLDFLHPFPASQLWQAGQHFLLTFPALSIWNSHPLTPASLPQPGKQQQHTYILRVRSASGQVAKLAALGHGSTTPVIMCGPYGSPFPRVGGGRNLLAVAGGTGVSFALPVVLRILKWRGLGGEKGVKGDGLVDFVWIVKKAECLLWLEEGIRTLRDAVEECVGLRIKIFVTREDGSSADAEASDEISKQAEISITPSGDCNKPLAGILTTSSPRYSVTFLNNQHPSTREIVADFIARVDELKCGGGGGGGGTEILGSGPEGLGSDLRAAVAGVRGHPGLGFYWDARG</sequence>
<dbReference type="EMBL" id="RIBY02002300">
    <property type="protein sequence ID" value="KAH9820438.1"/>
    <property type="molecule type" value="Genomic_DNA"/>
</dbReference>
<dbReference type="SFLD" id="SFLDS00052">
    <property type="entry name" value="Ferric_Reductase_Domain"/>
    <property type="match status" value="1"/>
</dbReference>
<dbReference type="GO" id="GO:0015677">
    <property type="term" value="P:copper ion import"/>
    <property type="evidence" value="ECO:0007669"/>
    <property type="project" value="TreeGrafter"/>
</dbReference>
<dbReference type="SFLD" id="SFLDG01168">
    <property type="entry name" value="Ferric_reductase_subgroup_(FRE"/>
    <property type="match status" value="1"/>
</dbReference>